<evidence type="ECO:0000313" key="2">
    <source>
        <dbReference type="EMBL" id="GAL33278.1"/>
    </source>
</evidence>
<dbReference type="AlphaFoldDB" id="A0A090T263"/>
<sequence>MSLSSELTHPECSKLILNTQNIALWTIILIGGTAILVVGKSLLIPIVLSVFLAILLSSFRELSAVNHCLDCPSIELWQA</sequence>
<keyword evidence="1" id="KW-0472">Membrane</keyword>
<keyword evidence="1" id="KW-1133">Transmembrane helix</keyword>
<protein>
    <submittedName>
        <fullName evidence="2">Uncharacterized protein</fullName>
    </submittedName>
</protein>
<proteinExistence type="predicted"/>
<reference evidence="2 3" key="2">
    <citation type="submission" date="2014-09" db="EMBL/GenBank/DDBJ databases">
        <authorList>
            <consortium name="NBRP consortium"/>
            <person name="Sawabe T."/>
            <person name="Meirelles P."/>
            <person name="Nakanishi M."/>
            <person name="Sayaka M."/>
            <person name="Hattori M."/>
            <person name="Ohkuma M."/>
        </authorList>
    </citation>
    <scope>NUCLEOTIDE SEQUENCE [LARGE SCALE GENOMIC DNA]</scope>
    <source>
        <strain evidence="2 3">JCM 19240</strain>
    </source>
</reference>
<accession>A0A090T263</accession>
<name>A0A090T263_9VIBR</name>
<keyword evidence="3" id="KW-1185">Reference proteome</keyword>
<keyword evidence="1" id="KW-0812">Transmembrane</keyword>
<organism evidence="2 3">
    <name type="scientific">Vibrio maritimus</name>
    <dbReference type="NCBI Taxonomy" id="990268"/>
    <lineage>
        <taxon>Bacteria</taxon>
        <taxon>Pseudomonadati</taxon>
        <taxon>Pseudomonadota</taxon>
        <taxon>Gammaproteobacteria</taxon>
        <taxon>Vibrionales</taxon>
        <taxon>Vibrionaceae</taxon>
        <taxon>Vibrio</taxon>
    </lineage>
</organism>
<evidence type="ECO:0000256" key="1">
    <source>
        <dbReference type="SAM" id="Phobius"/>
    </source>
</evidence>
<reference evidence="2 3" key="1">
    <citation type="submission" date="2014-09" db="EMBL/GenBank/DDBJ databases">
        <title>Vibrio maritimus JCM 19240. (C210) whole genome shotgun sequence.</title>
        <authorList>
            <person name="Sawabe T."/>
            <person name="Meirelles P."/>
            <person name="Nakanishi M."/>
            <person name="Sayaka M."/>
            <person name="Hattori M."/>
            <person name="Ohkuma M."/>
        </authorList>
    </citation>
    <scope>NUCLEOTIDE SEQUENCE [LARGE SCALE GENOMIC DNA]</scope>
    <source>
        <strain evidence="2 3">JCM 19240</strain>
    </source>
</reference>
<comment type="caution">
    <text evidence="2">The sequence shown here is derived from an EMBL/GenBank/DDBJ whole genome shotgun (WGS) entry which is preliminary data.</text>
</comment>
<dbReference type="Proteomes" id="UP000029224">
    <property type="component" value="Unassembled WGS sequence"/>
</dbReference>
<dbReference type="EMBL" id="BBMT01000003">
    <property type="protein sequence ID" value="GAL33278.1"/>
    <property type="molecule type" value="Genomic_DNA"/>
</dbReference>
<evidence type="ECO:0000313" key="3">
    <source>
        <dbReference type="Proteomes" id="UP000029224"/>
    </source>
</evidence>
<gene>
    <name evidence="2" type="ORF">JCM19240_1974</name>
</gene>
<feature type="transmembrane region" description="Helical" evidence="1">
    <location>
        <begin position="23"/>
        <end position="56"/>
    </location>
</feature>